<evidence type="ECO:0000313" key="6">
    <source>
        <dbReference type="EMBL" id="SAY42142.1"/>
    </source>
</evidence>
<dbReference type="InterPro" id="IPR018062">
    <property type="entry name" value="HTH_AraC-typ_CS"/>
</dbReference>
<evidence type="ECO:0000256" key="2">
    <source>
        <dbReference type="ARBA" id="ARBA00023125"/>
    </source>
</evidence>
<dbReference type="InterPro" id="IPR018060">
    <property type="entry name" value="HTH_AraC"/>
</dbReference>
<dbReference type="Gene3D" id="1.10.10.60">
    <property type="entry name" value="Homeodomain-like"/>
    <property type="match status" value="2"/>
</dbReference>
<name>A0A1C3HAV1_SERMA</name>
<protein>
    <submittedName>
        <fullName evidence="6">HTH-type transcriptional activator RhaR</fullName>
    </submittedName>
</protein>
<keyword evidence="2" id="KW-0238">DNA-binding</keyword>
<dbReference type="PROSITE" id="PS00041">
    <property type="entry name" value="HTH_ARAC_FAMILY_1"/>
    <property type="match status" value="1"/>
</dbReference>
<dbReference type="InterPro" id="IPR037923">
    <property type="entry name" value="HTH-like"/>
</dbReference>
<evidence type="ECO:0000256" key="3">
    <source>
        <dbReference type="ARBA" id="ARBA00023159"/>
    </source>
</evidence>
<dbReference type="SMART" id="SM00342">
    <property type="entry name" value="HTH_ARAC"/>
    <property type="match status" value="1"/>
</dbReference>
<dbReference type="AlphaFoldDB" id="A0A1C3HAV1"/>
<reference evidence="6" key="1">
    <citation type="submission" date="2016-05" db="EMBL/GenBank/DDBJ databases">
        <authorList>
            <person name="Cock P.J.A."/>
            <person name="Cock P.J.A."/>
        </authorList>
    </citation>
    <scope>NUCLEOTIDE SEQUENCE</scope>
    <source>
        <strain evidence="6">PWN146_assembly</strain>
    </source>
</reference>
<dbReference type="GO" id="GO:0003700">
    <property type="term" value="F:DNA-binding transcription factor activity"/>
    <property type="evidence" value="ECO:0007669"/>
    <property type="project" value="InterPro"/>
</dbReference>
<evidence type="ECO:0000256" key="1">
    <source>
        <dbReference type="ARBA" id="ARBA00023015"/>
    </source>
</evidence>
<keyword evidence="1" id="KW-0805">Transcription regulation</keyword>
<dbReference type="InterPro" id="IPR050204">
    <property type="entry name" value="AraC_XylS_family_regulators"/>
</dbReference>
<dbReference type="PANTHER" id="PTHR46796:SF2">
    <property type="entry name" value="TRANSCRIPTIONAL REGULATORY PROTEIN"/>
    <property type="match status" value="1"/>
</dbReference>
<dbReference type="SUPFAM" id="SSF51215">
    <property type="entry name" value="Regulatory protein AraC"/>
    <property type="match status" value="1"/>
</dbReference>
<sequence>MSEKTPQFWRDPQLPFVEARAIADGRQVCYSLHSHEFFSIGAITGGVSTYVNGERRMQVSAGDLVVINPQQAHACNPIADRRWSYIMFYLDLAWLGALQQELLGGDGDRFVPFSQPLSRDPALFHGLNRLYALLTDPLCCALEKQIAMVEYFSALQLGLGDVRQPETPAHTRLEAAAAFIDAHCTRPLTLDDICRAAALSPSYLIRAFRQRYGMTPHAYLVNRRVQHGHRLLKSGLPIAAAASESGFADQAHFQRTFKQLLAATPGQYQKPSASR</sequence>
<dbReference type="Pfam" id="PF12833">
    <property type="entry name" value="HTH_18"/>
    <property type="match status" value="1"/>
</dbReference>
<feature type="domain" description="HTH araC/xylS-type" evidence="5">
    <location>
        <begin position="174"/>
        <end position="271"/>
    </location>
</feature>
<evidence type="ECO:0000256" key="4">
    <source>
        <dbReference type="ARBA" id="ARBA00023163"/>
    </source>
</evidence>
<dbReference type="PANTHER" id="PTHR46796">
    <property type="entry name" value="HTH-TYPE TRANSCRIPTIONAL ACTIVATOR RHAS-RELATED"/>
    <property type="match status" value="1"/>
</dbReference>
<evidence type="ECO:0000259" key="5">
    <source>
        <dbReference type="PROSITE" id="PS01124"/>
    </source>
</evidence>
<keyword evidence="3" id="KW-0010">Activator</keyword>
<dbReference type="RefSeq" id="WP_225527108.1">
    <property type="nucleotide sequence ID" value="NZ_CP147521.1"/>
</dbReference>
<proteinExistence type="predicted"/>
<dbReference type="EMBL" id="LT575490">
    <property type="protein sequence ID" value="SAY42142.1"/>
    <property type="molecule type" value="Genomic_DNA"/>
</dbReference>
<dbReference type="PROSITE" id="PS01124">
    <property type="entry name" value="HTH_ARAC_FAMILY_2"/>
    <property type="match status" value="1"/>
</dbReference>
<accession>A0A1C3HAV1</accession>
<organism evidence="6">
    <name type="scientific">Serratia marcescens</name>
    <dbReference type="NCBI Taxonomy" id="615"/>
    <lineage>
        <taxon>Bacteria</taxon>
        <taxon>Pseudomonadati</taxon>
        <taxon>Pseudomonadota</taxon>
        <taxon>Gammaproteobacteria</taxon>
        <taxon>Enterobacterales</taxon>
        <taxon>Yersiniaceae</taxon>
        <taxon>Serratia</taxon>
    </lineage>
</organism>
<dbReference type="SUPFAM" id="SSF46689">
    <property type="entry name" value="Homeodomain-like"/>
    <property type="match status" value="2"/>
</dbReference>
<dbReference type="Pfam" id="PF02311">
    <property type="entry name" value="AraC_binding"/>
    <property type="match status" value="1"/>
</dbReference>
<dbReference type="InterPro" id="IPR009057">
    <property type="entry name" value="Homeodomain-like_sf"/>
</dbReference>
<keyword evidence="4" id="KW-0804">Transcription</keyword>
<dbReference type="GO" id="GO:0043565">
    <property type="term" value="F:sequence-specific DNA binding"/>
    <property type="evidence" value="ECO:0007669"/>
    <property type="project" value="InterPro"/>
</dbReference>
<dbReference type="InterPro" id="IPR003313">
    <property type="entry name" value="AraC-bd"/>
</dbReference>
<gene>
    <name evidence="6" type="primary">rhaR</name>
    <name evidence="6" type="ORF">PWN146_00820</name>
</gene>